<reference evidence="4 5" key="1">
    <citation type="submission" date="2016-10" db="EMBL/GenBank/DDBJ databases">
        <title>Draft genome sequences of four alkaliphilic bacteria belonging to the Anaerobacillus genus.</title>
        <authorList>
            <person name="Bassil N.M."/>
            <person name="Lloyd J.R."/>
        </authorList>
    </citation>
    <scope>NUCLEOTIDE SEQUENCE [LARGE SCALE GENOMIC DNA]</scope>
    <source>
        <strain evidence="4 5">DSM 18345</strain>
    </source>
</reference>
<evidence type="ECO:0000256" key="1">
    <source>
        <dbReference type="ARBA" id="ARBA00022679"/>
    </source>
</evidence>
<dbReference type="InterPro" id="IPR016181">
    <property type="entry name" value="Acyl_CoA_acyltransferase"/>
</dbReference>
<dbReference type="PANTHER" id="PTHR43800">
    <property type="entry name" value="PEPTIDYL-LYSINE N-ACETYLTRANSFERASE YJAB"/>
    <property type="match status" value="1"/>
</dbReference>
<accession>A0A1S2LEP6</accession>
<dbReference type="Proteomes" id="UP000179524">
    <property type="component" value="Unassembled WGS sequence"/>
</dbReference>
<organism evidence="4 5">
    <name type="scientific">Anaerobacillus alkalilacustris</name>
    <dbReference type="NCBI Taxonomy" id="393763"/>
    <lineage>
        <taxon>Bacteria</taxon>
        <taxon>Bacillati</taxon>
        <taxon>Bacillota</taxon>
        <taxon>Bacilli</taxon>
        <taxon>Bacillales</taxon>
        <taxon>Bacillaceae</taxon>
        <taxon>Anaerobacillus</taxon>
    </lineage>
</organism>
<proteinExistence type="predicted"/>
<evidence type="ECO:0000313" key="4">
    <source>
        <dbReference type="EMBL" id="OIJ10710.1"/>
    </source>
</evidence>
<name>A0A1S2LEP6_9BACI</name>
<evidence type="ECO:0000259" key="3">
    <source>
        <dbReference type="PROSITE" id="PS51186"/>
    </source>
</evidence>
<keyword evidence="1" id="KW-0808">Transferase</keyword>
<dbReference type="EMBL" id="MLQR01000049">
    <property type="protein sequence ID" value="OIJ10710.1"/>
    <property type="molecule type" value="Genomic_DNA"/>
</dbReference>
<dbReference type="InterPro" id="IPR000182">
    <property type="entry name" value="GNAT_dom"/>
</dbReference>
<dbReference type="RefSeq" id="WP_071310891.1">
    <property type="nucleotide sequence ID" value="NZ_MLQR01000049.1"/>
</dbReference>
<protein>
    <recommendedName>
        <fullName evidence="3">N-acetyltransferase domain-containing protein</fullName>
    </recommendedName>
</protein>
<dbReference type="AlphaFoldDB" id="A0A1S2LEP6"/>
<evidence type="ECO:0000256" key="2">
    <source>
        <dbReference type="ARBA" id="ARBA00023315"/>
    </source>
</evidence>
<dbReference type="CDD" id="cd04301">
    <property type="entry name" value="NAT_SF"/>
    <property type="match status" value="1"/>
</dbReference>
<keyword evidence="5" id="KW-1185">Reference proteome</keyword>
<gene>
    <name evidence="4" type="ORF">BKP37_17390</name>
</gene>
<dbReference type="SUPFAM" id="SSF55729">
    <property type="entry name" value="Acyl-CoA N-acyltransferases (Nat)"/>
    <property type="match status" value="1"/>
</dbReference>
<comment type="caution">
    <text evidence="4">The sequence shown here is derived from an EMBL/GenBank/DDBJ whole genome shotgun (WGS) entry which is preliminary data.</text>
</comment>
<feature type="domain" description="N-acetyltransferase" evidence="3">
    <location>
        <begin position="3"/>
        <end position="119"/>
    </location>
</feature>
<evidence type="ECO:0000313" key="5">
    <source>
        <dbReference type="Proteomes" id="UP000179524"/>
    </source>
</evidence>
<dbReference type="Gene3D" id="3.40.630.30">
    <property type="match status" value="1"/>
</dbReference>
<dbReference type="OrthoDB" id="2189687at2"/>
<dbReference type="GO" id="GO:0016747">
    <property type="term" value="F:acyltransferase activity, transferring groups other than amino-acyl groups"/>
    <property type="evidence" value="ECO:0007669"/>
    <property type="project" value="InterPro"/>
</dbReference>
<sequence>MLIKFKSSYEKIAMGLLAYMPDEKNVKKLQQTIKKYEDDDRWQLYLWKEAEDIVGLVGVSLLENETYQLNHISVNPSFREEGIGKKMITCLKKIYKGNVVPSVQTTLFFVKCENEKGRE</sequence>
<dbReference type="PROSITE" id="PS51186">
    <property type="entry name" value="GNAT"/>
    <property type="match status" value="1"/>
</dbReference>
<dbReference type="Pfam" id="PF00583">
    <property type="entry name" value="Acetyltransf_1"/>
    <property type="match status" value="1"/>
</dbReference>
<dbReference type="PANTHER" id="PTHR43800:SF1">
    <property type="entry name" value="PEPTIDYL-LYSINE N-ACETYLTRANSFERASE YJAB"/>
    <property type="match status" value="1"/>
</dbReference>
<keyword evidence="2" id="KW-0012">Acyltransferase</keyword>